<dbReference type="RefSeq" id="XP_018665753.2">
    <property type="nucleotide sequence ID" value="XM_018800921.2"/>
</dbReference>
<evidence type="ECO:0000259" key="6">
    <source>
        <dbReference type="PROSITE" id="PS50011"/>
    </source>
</evidence>
<accession>A0A2P4ZMH1</accession>
<dbReference type="PROSITE" id="PS50011">
    <property type="entry name" value="PROTEIN_KINASE_DOM"/>
    <property type="match status" value="1"/>
</dbReference>
<dbReference type="GeneID" id="29981004"/>
<protein>
    <recommendedName>
        <fullName evidence="4">Autophagy-related protein 1</fullName>
    </recommendedName>
</protein>
<feature type="compositionally biased region" description="Polar residues" evidence="5">
    <location>
        <begin position="1"/>
        <end position="10"/>
    </location>
</feature>
<dbReference type="InterPro" id="IPR000719">
    <property type="entry name" value="Prot_kinase_dom"/>
</dbReference>
<dbReference type="SMART" id="SM00220">
    <property type="entry name" value="S_TKc"/>
    <property type="match status" value="1"/>
</dbReference>
<dbReference type="Proteomes" id="UP000054821">
    <property type="component" value="Unassembled WGS sequence"/>
</dbReference>
<feature type="region of interest" description="Disordered" evidence="5">
    <location>
        <begin position="1"/>
        <end position="20"/>
    </location>
</feature>
<dbReference type="InterPro" id="IPR011009">
    <property type="entry name" value="Kinase-like_dom_sf"/>
</dbReference>
<dbReference type="PROSITE" id="PS00108">
    <property type="entry name" value="PROTEIN_KINASE_ST"/>
    <property type="match status" value="1"/>
</dbReference>
<dbReference type="Pfam" id="PF00069">
    <property type="entry name" value="Pkinase"/>
    <property type="match status" value="1"/>
</dbReference>
<evidence type="ECO:0000256" key="2">
    <source>
        <dbReference type="ARBA" id="ARBA00022448"/>
    </source>
</evidence>
<feature type="compositionally biased region" description="Polar residues" evidence="5">
    <location>
        <begin position="361"/>
        <end position="375"/>
    </location>
</feature>
<dbReference type="GO" id="GO:0004674">
    <property type="term" value="F:protein serine/threonine kinase activity"/>
    <property type="evidence" value="ECO:0007669"/>
    <property type="project" value="InterPro"/>
</dbReference>
<evidence type="ECO:0000256" key="3">
    <source>
        <dbReference type="ARBA" id="ARBA00023006"/>
    </source>
</evidence>
<dbReference type="STRING" id="398673.A0A2P4ZMH1"/>
<comment type="subcellular location">
    <subcellularLocation>
        <location evidence="1">Preautophagosomal structure membrane</location>
        <topology evidence="1">Peripheral membrane protein</topology>
    </subcellularLocation>
</comment>
<sequence length="503" mass="57305">MYSFATSISDCQRDNPRTMSRLPDLVHDTRLITSFKNKLTIHSYDESDDENGARSTLRLEHWEQTSHLGRGSYGDVWLQQCVSGKRGYERRAVKIIPRLRFKNKKNSYMAELEAIAKFSQRRYSKCFVKLLGWYDTESSLYIAMEHVPFGDLDNYMSSNGPMPEADAQQVSFQILEGLSYMHREGFAHRDIKPGNVLVKSQPPKGKWWVKISDFGISKRVEGSKAQSTVRGTIQYMAPELIWHEPGNPINYMAADMWALGTMVYRMLTLMPVFATPGAYTYYLVNVDSFPFAELDKRNASSDAILFIRSLMGPRPGERLSSDKAMDHAWVASFKRHTTSTTASPAPTSSQSNPIPNPNPWATVSTRSTGFSTEARQPSVTPTDPAPPPIFVSQLPVTSASRLKQNWKRQRQLELRSTGREGGMPLSDKKELHILIREEQSLVQQMSEEAANASSPVSSVDAIDSWPLAVRDVDKYGTVTRKYRSTAYYRRRRFRRWQKTKQQL</sequence>
<evidence type="ECO:0000313" key="7">
    <source>
        <dbReference type="EMBL" id="PON25499.1"/>
    </source>
</evidence>
<evidence type="ECO:0000313" key="8">
    <source>
        <dbReference type="Proteomes" id="UP000054821"/>
    </source>
</evidence>
<dbReference type="PANTHER" id="PTHR24348:SF68">
    <property type="entry name" value="SERINE_THREONINE-PROTEIN KINASE ATG1C"/>
    <property type="match status" value="1"/>
</dbReference>
<feature type="compositionally biased region" description="Low complexity" evidence="5">
    <location>
        <begin position="338"/>
        <end position="353"/>
    </location>
</feature>
<dbReference type="Gene3D" id="1.10.510.10">
    <property type="entry name" value="Transferase(Phosphotransferase) domain 1"/>
    <property type="match status" value="1"/>
</dbReference>
<organism evidence="7 8">
    <name type="scientific">Trichoderma gamsii</name>
    <dbReference type="NCBI Taxonomy" id="398673"/>
    <lineage>
        <taxon>Eukaryota</taxon>
        <taxon>Fungi</taxon>
        <taxon>Dikarya</taxon>
        <taxon>Ascomycota</taxon>
        <taxon>Pezizomycotina</taxon>
        <taxon>Sordariomycetes</taxon>
        <taxon>Hypocreomycetidae</taxon>
        <taxon>Hypocreales</taxon>
        <taxon>Hypocreaceae</taxon>
        <taxon>Trichoderma</taxon>
    </lineage>
</organism>
<reference evidence="7 8" key="1">
    <citation type="journal article" date="2016" name="Genome Announc.">
        <title>Draft Whole-Genome Sequence of Trichoderma gamsii T6085, a Promising Biocontrol Agent of Fusarium Head Blight on Wheat.</title>
        <authorList>
            <person name="Baroncelli R."/>
            <person name="Zapparata A."/>
            <person name="Piaggeschi G."/>
            <person name="Sarrocco S."/>
            <person name="Vannacci G."/>
        </authorList>
    </citation>
    <scope>NUCLEOTIDE SEQUENCE [LARGE SCALE GENOMIC DNA]</scope>
    <source>
        <strain evidence="7 8">T6085</strain>
    </source>
</reference>
<evidence type="ECO:0000256" key="4">
    <source>
        <dbReference type="ARBA" id="ARBA00030237"/>
    </source>
</evidence>
<dbReference type="GO" id="GO:0034045">
    <property type="term" value="C:phagophore assembly site membrane"/>
    <property type="evidence" value="ECO:0007669"/>
    <property type="project" value="UniProtKB-SubCell"/>
</dbReference>
<dbReference type="SUPFAM" id="SSF56112">
    <property type="entry name" value="Protein kinase-like (PK-like)"/>
    <property type="match status" value="1"/>
</dbReference>
<keyword evidence="2" id="KW-0813">Transport</keyword>
<dbReference type="GO" id="GO:0005524">
    <property type="term" value="F:ATP binding"/>
    <property type="evidence" value="ECO:0007669"/>
    <property type="project" value="InterPro"/>
</dbReference>
<evidence type="ECO:0000256" key="1">
    <source>
        <dbReference type="ARBA" id="ARBA00004623"/>
    </source>
</evidence>
<name>A0A2P4ZMH1_9HYPO</name>
<proteinExistence type="predicted"/>
<keyword evidence="3" id="KW-0072">Autophagy</keyword>
<feature type="region of interest" description="Disordered" evidence="5">
    <location>
        <begin position="336"/>
        <end position="388"/>
    </location>
</feature>
<dbReference type="GO" id="GO:0010506">
    <property type="term" value="P:regulation of autophagy"/>
    <property type="evidence" value="ECO:0007669"/>
    <property type="project" value="InterPro"/>
</dbReference>
<keyword evidence="8" id="KW-1185">Reference proteome</keyword>
<dbReference type="AlphaFoldDB" id="A0A2P4ZMH1"/>
<dbReference type="EMBL" id="JPDN02000018">
    <property type="protein sequence ID" value="PON25499.1"/>
    <property type="molecule type" value="Genomic_DNA"/>
</dbReference>
<dbReference type="InterPro" id="IPR008271">
    <property type="entry name" value="Ser/Thr_kinase_AS"/>
</dbReference>
<comment type="caution">
    <text evidence="7">The sequence shown here is derived from an EMBL/GenBank/DDBJ whole genome shotgun (WGS) entry which is preliminary data.</text>
</comment>
<dbReference type="InterPro" id="IPR045269">
    <property type="entry name" value="Atg1-like"/>
</dbReference>
<evidence type="ECO:0000256" key="5">
    <source>
        <dbReference type="SAM" id="MobiDB-lite"/>
    </source>
</evidence>
<dbReference type="PANTHER" id="PTHR24348">
    <property type="entry name" value="SERINE/THREONINE-PROTEIN KINASE UNC-51-RELATED"/>
    <property type="match status" value="1"/>
</dbReference>
<feature type="domain" description="Protein kinase" evidence="6">
    <location>
        <begin position="62"/>
        <end position="330"/>
    </location>
</feature>
<dbReference type="GO" id="GO:0006914">
    <property type="term" value="P:autophagy"/>
    <property type="evidence" value="ECO:0007669"/>
    <property type="project" value="UniProtKB-KW"/>
</dbReference>
<gene>
    <name evidence="7" type="ORF">TGAM01_v205793</name>
</gene>